<dbReference type="InterPro" id="IPR002100">
    <property type="entry name" value="TF_MADSbox"/>
</dbReference>
<proteinExistence type="predicted"/>
<dbReference type="PANTHER" id="PTHR11945:SF534">
    <property type="entry name" value="MYOCYTE-SPECIFIC ENHANCER FACTOR 2"/>
    <property type="match status" value="1"/>
</dbReference>
<name>A0A3S3MSU4_9MAGN</name>
<organism evidence="8 9">
    <name type="scientific">Cinnamomum micranthum f. kanehirae</name>
    <dbReference type="NCBI Taxonomy" id="337451"/>
    <lineage>
        <taxon>Eukaryota</taxon>
        <taxon>Viridiplantae</taxon>
        <taxon>Streptophyta</taxon>
        <taxon>Embryophyta</taxon>
        <taxon>Tracheophyta</taxon>
        <taxon>Spermatophyta</taxon>
        <taxon>Magnoliopsida</taxon>
        <taxon>Magnoliidae</taxon>
        <taxon>Laurales</taxon>
        <taxon>Lauraceae</taxon>
        <taxon>Cinnamomum</taxon>
    </lineage>
</organism>
<dbReference type="SUPFAM" id="SSF55455">
    <property type="entry name" value="SRF-like"/>
    <property type="match status" value="1"/>
</dbReference>
<dbReference type="PRINTS" id="PR00404">
    <property type="entry name" value="MADSDOMAIN"/>
</dbReference>
<keyword evidence="2" id="KW-0805">Transcription regulation</keyword>
<sequence>MGKRKIEIKKIEDKNKRQVCFSKRRQGLFKKASELCTLCDAQVAIIAFSGGGRPFVFGHPTVDTVINRFLDDKVVNEKQQLQLPSNEFNGCECGDQVFNLLDEGVDHQSVEELMQLKQELEGLREKVKVRMKDKSTAASSAADGPQSGQLVTMFDEDEWIFGGLSEIDSASYL</sequence>
<dbReference type="Proteomes" id="UP000283530">
    <property type="component" value="Unassembled WGS sequence"/>
</dbReference>
<dbReference type="GO" id="GO:0005634">
    <property type="term" value="C:nucleus"/>
    <property type="evidence" value="ECO:0007669"/>
    <property type="project" value="UniProtKB-SubCell"/>
</dbReference>
<reference evidence="8 9" key="1">
    <citation type="journal article" date="2019" name="Nat. Plants">
        <title>Stout camphor tree genome fills gaps in understanding of flowering plant genome evolution.</title>
        <authorList>
            <person name="Chaw S.M."/>
            <person name="Liu Y.C."/>
            <person name="Wu Y.W."/>
            <person name="Wang H.Y."/>
            <person name="Lin C.I."/>
            <person name="Wu C.S."/>
            <person name="Ke H.M."/>
            <person name="Chang L.Y."/>
            <person name="Hsu C.Y."/>
            <person name="Yang H.T."/>
            <person name="Sudianto E."/>
            <person name="Hsu M.H."/>
            <person name="Wu K.P."/>
            <person name="Wang L.N."/>
            <person name="Leebens-Mack J.H."/>
            <person name="Tsai I.J."/>
        </authorList>
    </citation>
    <scope>NUCLEOTIDE SEQUENCE [LARGE SCALE GENOMIC DNA]</scope>
    <source>
        <strain evidence="9">cv. Chaw 1501</strain>
        <tissue evidence="8">Young leaves</tissue>
    </source>
</reference>
<feature type="coiled-coil region" evidence="6">
    <location>
        <begin position="106"/>
        <end position="133"/>
    </location>
</feature>
<dbReference type="GO" id="GO:0000981">
    <property type="term" value="F:DNA-binding transcription factor activity, RNA polymerase II-specific"/>
    <property type="evidence" value="ECO:0007669"/>
    <property type="project" value="TreeGrafter"/>
</dbReference>
<protein>
    <submittedName>
        <fullName evidence="8">Agamous-like MADS-box protein AGL29</fullName>
    </submittedName>
</protein>
<dbReference type="SMART" id="SM00432">
    <property type="entry name" value="MADS"/>
    <property type="match status" value="1"/>
</dbReference>
<keyword evidence="9" id="KW-1185">Reference proteome</keyword>
<keyword evidence="4" id="KW-0804">Transcription</keyword>
<dbReference type="InterPro" id="IPR036879">
    <property type="entry name" value="TF_MADSbox_sf"/>
</dbReference>
<keyword evidence="5" id="KW-0539">Nucleus</keyword>
<dbReference type="AlphaFoldDB" id="A0A3S3MSU4"/>
<dbReference type="GO" id="GO:0045944">
    <property type="term" value="P:positive regulation of transcription by RNA polymerase II"/>
    <property type="evidence" value="ECO:0007669"/>
    <property type="project" value="InterPro"/>
</dbReference>
<dbReference type="EMBL" id="QPKB01000007">
    <property type="protein sequence ID" value="RWR89122.1"/>
    <property type="molecule type" value="Genomic_DNA"/>
</dbReference>
<dbReference type="FunFam" id="3.40.1810.10:FF:000006">
    <property type="entry name" value="Agamous-like MADS-box protein AGL62"/>
    <property type="match status" value="1"/>
</dbReference>
<dbReference type="InterPro" id="IPR033896">
    <property type="entry name" value="MEF2-like_N"/>
</dbReference>
<evidence type="ECO:0000313" key="8">
    <source>
        <dbReference type="EMBL" id="RWR89122.1"/>
    </source>
</evidence>
<accession>A0A3S3MSU4</accession>
<evidence type="ECO:0000256" key="3">
    <source>
        <dbReference type="ARBA" id="ARBA00023125"/>
    </source>
</evidence>
<keyword evidence="6" id="KW-0175">Coiled coil</keyword>
<dbReference type="Gene3D" id="3.40.1810.10">
    <property type="entry name" value="Transcription factor, MADS-box"/>
    <property type="match status" value="1"/>
</dbReference>
<dbReference type="CDD" id="cd00265">
    <property type="entry name" value="MADS_MEF2_like"/>
    <property type="match status" value="1"/>
</dbReference>
<evidence type="ECO:0000256" key="1">
    <source>
        <dbReference type="ARBA" id="ARBA00004123"/>
    </source>
</evidence>
<dbReference type="OrthoDB" id="1898716at2759"/>
<dbReference type="PROSITE" id="PS50066">
    <property type="entry name" value="MADS_BOX_2"/>
    <property type="match status" value="1"/>
</dbReference>
<dbReference type="GO" id="GO:0046983">
    <property type="term" value="F:protein dimerization activity"/>
    <property type="evidence" value="ECO:0007669"/>
    <property type="project" value="InterPro"/>
</dbReference>
<gene>
    <name evidence="8" type="ORF">CKAN_01817100</name>
</gene>
<evidence type="ECO:0000256" key="5">
    <source>
        <dbReference type="ARBA" id="ARBA00023242"/>
    </source>
</evidence>
<evidence type="ECO:0000259" key="7">
    <source>
        <dbReference type="PROSITE" id="PS50066"/>
    </source>
</evidence>
<dbReference type="Pfam" id="PF00319">
    <property type="entry name" value="SRF-TF"/>
    <property type="match status" value="1"/>
</dbReference>
<dbReference type="GO" id="GO:0000978">
    <property type="term" value="F:RNA polymerase II cis-regulatory region sequence-specific DNA binding"/>
    <property type="evidence" value="ECO:0007669"/>
    <property type="project" value="TreeGrafter"/>
</dbReference>
<evidence type="ECO:0000256" key="4">
    <source>
        <dbReference type="ARBA" id="ARBA00023163"/>
    </source>
</evidence>
<evidence type="ECO:0000256" key="6">
    <source>
        <dbReference type="SAM" id="Coils"/>
    </source>
</evidence>
<feature type="domain" description="MADS-box" evidence="7">
    <location>
        <begin position="1"/>
        <end position="61"/>
    </location>
</feature>
<evidence type="ECO:0000256" key="2">
    <source>
        <dbReference type="ARBA" id="ARBA00023015"/>
    </source>
</evidence>
<dbReference type="PANTHER" id="PTHR11945">
    <property type="entry name" value="MADS BOX PROTEIN"/>
    <property type="match status" value="1"/>
</dbReference>
<comment type="caution">
    <text evidence="8">The sequence shown here is derived from an EMBL/GenBank/DDBJ whole genome shotgun (WGS) entry which is preliminary data.</text>
</comment>
<evidence type="ECO:0000313" key="9">
    <source>
        <dbReference type="Proteomes" id="UP000283530"/>
    </source>
</evidence>
<comment type="subcellular location">
    <subcellularLocation>
        <location evidence="1">Nucleus</location>
    </subcellularLocation>
</comment>
<keyword evidence="3" id="KW-0238">DNA-binding</keyword>